<dbReference type="InterPro" id="IPR051436">
    <property type="entry name" value="Autophagy-related_EPG5"/>
</dbReference>
<comment type="similarity">
    <text evidence="1">Belongs to the EPG5 family.</text>
</comment>
<dbReference type="GO" id="GO:0005737">
    <property type="term" value="C:cytoplasm"/>
    <property type="evidence" value="ECO:0007669"/>
    <property type="project" value="TreeGrafter"/>
</dbReference>
<evidence type="ECO:0000313" key="8">
    <source>
        <dbReference type="Proteomes" id="UP000186922"/>
    </source>
</evidence>
<gene>
    <name evidence="7" type="primary">RvY_07178-1</name>
    <name evidence="7" type="synonym">RvY_07178.1</name>
    <name evidence="7" type="ORF">RvY_07178</name>
</gene>
<keyword evidence="8" id="KW-1185">Reference proteome</keyword>
<sequence length="2437" mass="274503">MEAVRQRNTRIKGDRAKAWDGSDEECGGDIPVLEDEFIQLLQDSRIPDVNISEQQPEESAELEGSAPEEPTHEAAFERTKSDEVTQPEMTAQLYTPTAPSSMESSTTRTKGEAAERAAETPAALQTRQIYSEGILSKIKEQELPPAETTKVALPLYPSLAEKFRTIHVQKPLSRTAVKIHYVNAEAEALESAIDQFVESNITVNFQRHPLYVYLNEYLKAITTYEATLTDLKQLEKAYETAKEAVWQITDNKVKEHGRCADNRHVTGEHFYRQCHLNKNSLAQVEANLEKIRENLFRTSFAHKCTAELARFQVTAYLYDSVKNNPMTAAIRDSSPLVSRPEFVKLQETSELRLCVGILFAFHRIPIGSEKFRADIRAWLTEIVGTLLRTSTFYDQLFVLSHLLRSPSPVVQWASHFLQLSLPTQFANRNCQDPFVKHFTVMLRCLLTPTKARDDFLSSFAINQPSSGEDPDSSWIVVDPDAEGHDTMRATTTMEVQEGDVFCLLRQFRFDQLYACLFGSDCLDLEPFTVISDHDVLSLFGFCYDFLEMLVEGLSNTMLNKYPRYNKRLAQIIRDLAIHLKEFWQRLKEAKEDDNTIVKNLQINFEELLMKGFELLTHNGRTGTLQFLVGWPTSGLSSPNIWRAVVSLEAPPDADTSYHHDTTFWKSALTQLHSGSKLEEKLRSLDESNATYLLTALAGLVQKCDSSMMDLVEAVSMEILKISFLGSQRVTYAKTGRDLISAICVDHPGLISEVLLFVKKNMEQIGSMGYFLFQEMPLKLWSIDRGDLETVCEWLVNSSSIQDPTCLLAREILSNLNWGFGERGELFIKSTYQQYVAVAIVEAFLKFISSKQRRQAMYESLLRLSNMITTGKLTPEQHFVSWCWEVLLDQRLHRLTQSPDVFAHVRGSSVLDEDVKSMTQDIAVMSPLQAAEQRQPLACYVAVMMTEVGHSTGGILGHGIDWISALVENYLYVPALQVLETVTPLFFHNNQYVYLLQQDQFHYVINMLLQADATYIRTVKNLLVSDFPGKTLKSFGNMLVHQLLHSGPNLPLALKLWINIFTSLKSWNRTREVLYLLDQIVKFSFYANELETVMSVLQEANEEYRQSKPARGGGAMSSLVSWMTVGSAPSYVLIDGARLAEFSWLAYIVLKVESESTAALWQSTVKHLTGPKRRTFEEGLKKASNELNVPLPSVADLPLTRAAELIVAVDPQTEVLPLLCQEFFRLFLQRSPTQMSVGDQFFLSPVGTRLQKPIKQKLKDVVEVYRKKGTENGNVSAEFFRELAHAMMAFSFWIDEPKLHQANLYLPSLPSGYEPELLSTVFSSSSLPWTHFVDVQTIYSSMRAQAEHWLPFDIRLPRRHVALLSSPTRSQDSPLPAPSAFSRAPSFVPVDEKYLFDPSKVLFTLRPDLTAIQEAAKSFVARFTELAALDGFFIELAADLNTNIEKETTVFASCQKGQCAGPAEIKLKFKEFTRNEPVHRTYLQNREDWAKLASAAKNLELKPVVMSVVRFERAISLLIDTFQKKPDPKVAEVGAILFYHMLLFIGDETEEHPLAKKLFQSCVDVLGQYFIANQQSQCGPLLETFLNNHRAIPMLVPHFTPHSVPLQFLPMYRRIQQALQGSNNEDLTQILSTFNVEIWLNDPQIQGPARTELMNCIAQGIAQLGSVLSFQDQPLFETYAFHLRSVLAYRFPLHAFDVLRMLLDLSGKNLLPSSGWFSCFLVVLGLSSNIDEGPLNLEALKKQRATIEEVLPSGRLTLDLAYGLTTDIVRFFTDFRFSNKTAKTFGLFAVFKAYVGGLAVLFMTLSCIVLKEERSLANVFNHAVTLWIPWMDTLAIEDKQRSPFLQADIPDAVVLITSLRLMFESFTEKNAKVLNQVWSWYYANFATTDIESHVLGAVSAELGKLSWEKFLPDLSFVESLLAVTRSGPHGARLFGAVVVGKVQWGVAALTVMKNNAQFCESLIEIFLFYCSDVSFRPFAAEVSSLLDSTKDFDWSFLDWRTVAQAVRLLSGEPEAVATWIERDIEEAPIFSLLKRVTEFNQDNASTNPSTTGKRGLFVRIFGRAVLTYYAKKDTSRILGFPQTLAEEIEDAWLSAEPSVRYHGYVSTACELYSLSNYISDPKVENLFRSGMLIWIAQNPSSPLLIPMITAACRCVGNISDMATYTETIMVSSFRAVGRTEWAPVVAALEAPELTAQEFVKECLNKQSFLTLSAHFSRTIKPEVNQLTGPRSGGNQSSNDGAYPSLSGLGQPQLEKDGYGRGLDQLREIVDWCQVRPAPENEARVFPLWAQVLMLASLLEKTSEEGWKMAMRQFVEWVLGMAEEKGGLLSAIGVGKQAALSRPFKVVARSLAAVAAPLVPSTRTSGKSATLAVDARNAYDAMKSKKDYQVYAENWPVVDQYIASQGSLTWQDVRNVLCELLKNLFRQNQFLTEIISSAV</sequence>
<feature type="compositionally biased region" description="Basic and acidic residues" evidence="4">
    <location>
        <begin position="109"/>
        <end position="118"/>
    </location>
</feature>
<comment type="caution">
    <text evidence="7">The sequence shown here is derived from an EMBL/GenBank/DDBJ whole genome shotgun (WGS) entry which is preliminary data.</text>
</comment>
<dbReference type="InterPro" id="IPR058750">
    <property type="entry name" value="TPR_Epg5"/>
</dbReference>
<reference evidence="7 8" key="1">
    <citation type="journal article" date="2016" name="Nat. Commun.">
        <title>Extremotolerant tardigrade genome and improved radiotolerance of human cultured cells by tardigrade-unique protein.</title>
        <authorList>
            <person name="Hashimoto T."/>
            <person name="Horikawa D.D."/>
            <person name="Saito Y."/>
            <person name="Kuwahara H."/>
            <person name="Kozuka-Hata H."/>
            <person name="Shin-I T."/>
            <person name="Minakuchi Y."/>
            <person name="Ohishi K."/>
            <person name="Motoyama A."/>
            <person name="Aizu T."/>
            <person name="Enomoto A."/>
            <person name="Kondo K."/>
            <person name="Tanaka S."/>
            <person name="Hara Y."/>
            <person name="Koshikawa S."/>
            <person name="Sagara H."/>
            <person name="Miura T."/>
            <person name="Yokobori S."/>
            <person name="Miyagawa K."/>
            <person name="Suzuki Y."/>
            <person name="Kubo T."/>
            <person name="Oyama M."/>
            <person name="Kohara Y."/>
            <person name="Fujiyama A."/>
            <person name="Arakawa K."/>
            <person name="Katayama T."/>
            <person name="Toyoda A."/>
            <person name="Kunieda T."/>
        </authorList>
    </citation>
    <scope>NUCLEOTIDE SEQUENCE [LARGE SCALE GENOMIC DNA]</scope>
    <source>
        <strain evidence="7 8">YOKOZUNA-1</strain>
    </source>
</reference>
<dbReference type="InterPro" id="IPR016024">
    <property type="entry name" value="ARM-type_fold"/>
</dbReference>
<dbReference type="SUPFAM" id="SSF48371">
    <property type="entry name" value="ARM repeat"/>
    <property type="match status" value="1"/>
</dbReference>
<evidence type="ECO:0000256" key="1">
    <source>
        <dbReference type="ARBA" id="ARBA00010948"/>
    </source>
</evidence>
<dbReference type="Pfam" id="PF26103">
    <property type="entry name" value="TPR_Epg5"/>
    <property type="match status" value="1"/>
</dbReference>
<keyword evidence="3" id="KW-0175">Coiled coil</keyword>
<feature type="compositionally biased region" description="Polar residues" evidence="4">
    <location>
        <begin position="87"/>
        <end position="108"/>
    </location>
</feature>
<dbReference type="STRING" id="947166.A0A1D1V3U0"/>
<evidence type="ECO:0000259" key="6">
    <source>
        <dbReference type="Pfam" id="PF26573"/>
    </source>
</evidence>
<name>A0A1D1V3U0_RAMVA</name>
<feature type="domain" description="Epg5-like central TPR repeats" evidence="5">
    <location>
        <begin position="1572"/>
        <end position="1943"/>
    </location>
</feature>
<protein>
    <recommendedName>
        <fullName evidence="9">Ectopic P granules protein 5 homolog</fullName>
    </recommendedName>
</protein>
<feature type="region of interest" description="Disordered" evidence="4">
    <location>
        <begin position="2222"/>
        <end position="2245"/>
    </location>
</feature>
<dbReference type="EMBL" id="BDGG01000003">
    <property type="protein sequence ID" value="GAU95580.1"/>
    <property type="molecule type" value="Genomic_DNA"/>
</dbReference>
<evidence type="ECO:0000256" key="2">
    <source>
        <dbReference type="ARBA" id="ARBA00023006"/>
    </source>
</evidence>
<dbReference type="Proteomes" id="UP000186922">
    <property type="component" value="Unassembled WGS sequence"/>
</dbReference>
<feature type="domain" description="Epg5-like TPR" evidence="6">
    <location>
        <begin position="1154"/>
        <end position="1333"/>
    </location>
</feature>
<evidence type="ECO:0000256" key="3">
    <source>
        <dbReference type="SAM" id="Coils"/>
    </source>
</evidence>
<feature type="compositionally biased region" description="Basic and acidic residues" evidence="4">
    <location>
        <begin position="69"/>
        <end position="83"/>
    </location>
</feature>
<feature type="region of interest" description="Disordered" evidence="4">
    <location>
        <begin position="1"/>
        <end position="28"/>
    </location>
</feature>
<evidence type="ECO:0008006" key="9">
    <source>
        <dbReference type="Google" id="ProtNLM"/>
    </source>
</evidence>
<dbReference type="PANTHER" id="PTHR31139">
    <property type="entry name" value="ECTOPIC P GRANULES PROTEIN 5 HOMOLOG"/>
    <property type="match status" value="1"/>
</dbReference>
<organism evidence="7 8">
    <name type="scientific">Ramazzottius varieornatus</name>
    <name type="common">Water bear</name>
    <name type="synonym">Tardigrade</name>
    <dbReference type="NCBI Taxonomy" id="947166"/>
    <lineage>
        <taxon>Eukaryota</taxon>
        <taxon>Metazoa</taxon>
        <taxon>Ecdysozoa</taxon>
        <taxon>Tardigrada</taxon>
        <taxon>Eutardigrada</taxon>
        <taxon>Parachela</taxon>
        <taxon>Hypsibioidea</taxon>
        <taxon>Ramazzottiidae</taxon>
        <taxon>Ramazzottius</taxon>
    </lineage>
</organism>
<evidence type="ECO:0000313" key="7">
    <source>
        <dbReference type="EMBL" id="GAU95580.1"/>
    </source>
</evidence>
<dbReference type="PANTHER" id="PTHR31139:SF4">
    <property type="entry name" value="ECTOPIC P GRANULES PROTEIN 5 HOMOLOG"/>
    <property type="match status" value="1"/>
</dbReference>
<evidence type="ECO:0000259" key="5">
    <source>
        <dbReference type="Pfam" id="PF26103"/>
    </source>
</evidence>
<dbReference type="OrthoDB" id="75419at2759"/>
<feature type="compositionally biased region" description="Basic and acidic residues" evidence="4">
    <location>
        <begin position="11"/>
        <end position="20"/>
    </location>
</feature>
<keyword evidence="2" id="KW-0072">Autophagy</keyword>
<dbReference type="GO" id="GO:0097352">
    <property type="term" value="P:autophagosome maturation"/>
    <property type="evidence" value="ECO:0007669"/>
    <property type="project" value="TreeGrafter"/>
</dbReference>
<dbReference type="InterPro" id="IPR059030">
    <property type="entry name" value="TPR_Epg5_mid"/>
</dbReference>
<feature type="coiled-coil region" evidence="3">
    <location>
        <begin position="214"/>
        <end position="251"/>
    </location>
</feature>
<feature type="compositionally biased region" description="Polar residues" evidence="4">
    <location>
        <begin position="2223"/>
        <end position="2238"/>
    </location>
</feature>
<dbReference type="Pfam" id="PF26573">
    <property type="entry name" value="TPR_Epg5_2"/>
    <property type="match status" value="1"/>
</dbReference>
<evidence type="ECO:0000256" key="4">
    <source>
        <dbReference type="SAM" id="MobiDB-lite"/>
    </source>
</evidence>
<proteinExistence type="inferred from homology"/>
<accession>A0A1D1V3U0</accession>
<feature type="region of interest" description="Disordered" evidence="4">
    <location>
        <begin position="44"/>
        <end position="123"/>
    </location>
</feature>